<feature type="region of interest" description="Disordered" evidence="2">
    <location>
        <begin position="14"/>
        <end position="49"/>
    </location>
</feature>
<protein>
    <submittedName>
        <fullName evidence="3">Uncharacterized protein</fullName>
    </submittedName>
</protein>
<feature type="region of interest" description="Disordered" evidence="2">
    <location>
        <begin position="212"/>
        <end position="236"/>
    </location>
</feature>
<dbReference type="EMBL" id="SWLB01000012">
    <property type="protein sequence ID" value="KAF3331679.1"/>
    <property type="molecule type" value="Genomic_DNA"/>
</dbReference>
<evidence type="ECO:0000256" key="2">
    <source>
        <dbReference type="SAM" id="MobiDB-lite"/>
    </source>
</evidence>
<proteinExistence type="predicted"/>
<organism evidence="3 4">
    <name type="scientific">Carex littledalei</name>
    <dbReference type="NCBI Taxonomy" id="544730"/>
    <lineage>
        <taxon>Eukaryota</taxon>
        <taxon>Viridiplantae</taxon>
        <taxon>Streptophyta</taxon>
        <taxon>Embryophyta</taxon>
        <taxon>Tracheophyta</taxon>
        <taxon>Spermatophyta</taxon>
        <taxon>Magnoliopsida</taxon>
        <taxon>Liliopsida</taxon>
        <taxon>Poales</taxon>
        <taxon>Cyperaceae</taxon>
        <taxon>Cyperoideae</taxon>
        <taxon>Cariceae</taxon>
        <taxon>Carex</taxon>
        <taxon>Carex subgen. Euthyceras</taxon>
    </lineage>
</organism>
<comment type="caution">
    <text evidence="3">The sequence shown here is derived from an EMBL/GenBank/DDBJ whole genome shotgun (WGS) entry which is preliminary data.</text>
</comment>
<evidence type="ECO:0000256" key="1">
    <source>
        <dbReference type="SAM" id="Coils"/>
    </source>
</evidence>
<name>A0A833VR60_9POAL</name>
<keyword evidence="4" id="KW-1185">Reference proteome</keyword>
<reference evidence="3" key="1">
    <citation type="submission" date="2020-01" db="EMBL/GenBank/DDBJ databases">
        <title>Genome sequence of Kobresia littledalei, the first chromosome-level genome in the family Cyperaceae.</title>
        <authorList>
            <person name="Qu G."/>
        </authorList>
    </citation>
    <scope>NUCLEOTIDE SEQUENCE</scope>
    <source>
        <strain evidence="3">C.B.Clarke</strain>
        <tissue evidence="3">Leaf</tissue>
    </source>
</reference>
<dbReference type="AlphaFoldDB" id="A0A833VR60"/>
<dbReference type="PANTHER" id="PTHR33701">
    <property type="entry name" value="TRANSMEMBRANE PROTEIN"/>
    <property type="match status" value="1"/>
</dbReference>
<feature type="coiled-coil region" evidence="1">
    <location>
        <begin position="87"/>
        <end position="121"/>
    </location>
</feature>
<gene>
    <name evidence="3" type="ORF">FCM35_KLT03085</name>
</gene>
<feature type="compositionally biased region" description="Polar residues" evidence="2">
    <location>
        <begin position="149"/>
        <end position="161"/>
    </location>
</feature>
<dbReference type="OrthoDB" id="1939750at2759"/>
<feature type="compositionally biased region" description="Polar residues" evidence="2">
    <location>
        <begin position="214"/>
        <end position="231"/>
    </location>
</feature>
<accession>A0A833VR60</accession>
<sequence>MSLARRSFDQQAYIPISNEGIPPSITQCRHKGGSDQEGSKSIVSSNQCRDDDAEKLRTVECLRGRLQSERVASKEAKEVTQVIGKKLDELEKRLSEEINSRNKAEKRLRHALKKLESLKILDLPDSSGGSFSSYSSLATEGFDDKRSSSVKTDNDSLQCSSFEEVKEEKNGLTGSENESWCSIGSELSHVKDDNCGNPSIQNCRSEEEFHADMRQSSVSTTSVQEASQEQVIKTEESKQAIVPANAVTSTKDCRNESEMKENNVHAVLLALRQVREQLKYSIERRSPVTAI</sequence>
<evidence type="ECO:0000313" key="4">
    <source>
        <dbReference type="Proteomes" id="UP000623129"/>
    </source>
</evidence>
<dbReference type="PANTHER" id="PTHR33701:SF2">
    <property type="entry name" value="TRANSMEMBRANE PROTEIN"/>
    <property type="match status" value="1"/>
</dbReference>
<evidence type="ECO:0000313" key="3">
    <source>
        <dbReference type="EMBL" id="KAF3331679.1"/>
    </source>
</evidence>
<keyword evidence="1" id="KW-0175">Coiled coil</keyword>
<dbReference type="Proteomes" id="UP000623129">
    <property type="component" value="Unassembled WGS sequence"/>
</dbReference>
<feature type="region of interest" description="Disordered" evidence="2">
    <location>
        <begin position="140"/>
        <end position="178"/>
    </location>
</feature>